<protein>
    <submittedName>
        <fullName evidence="2">Glycosyltransferase involved in cell wall biosynthesis</fullName>
    </submittedName>
</protein>
<dbReference type="RefSeq" id="WP_259060053.1">
    <property type="nucleotide sequence ID" value="NZ_JANTZM010000019.1"/>
</dbReference>
<dbReference type="GO" id="GO:0016757">
    <property type="term" value="F:glycosyltransferase activity"/>
    <property type="evidence" value="ECO:0007669"/>
    <property type="project" value="InterPro"/>
</dbReference>
<dbReference type="Gene3D" id="3.40.50.2000">
    <property type="entry name" value="Glycogen Phosphorylase B"/>
    <property type="match status" value="2"/>
</dbReference>
<feature type="domain" description="Glycosyl transferase family 1" evidence="1">
    <location>
        <begin position="182"/>
        <end position="339"/>
    </location>
</feature>
<evidence type="ECO:0000313" key="2">
    <source>
        <dbReference type="EMBL" id="MCS4159163.1"/>
    </source>
</evidence>
<dbReference type="Pfam" id="PF00534">
    <property type="entry name" value="Glycos_transf_1"/>
    <property type="match status" value="1"/>
</dbReference>
<dbReference type="PANTHER" id="PTHR12526">
    <property type="entry name" value="GLYCOSYLTRANSFERASE"/>
    <property type="match status" value="1"/>
</dbReference>
<dbReference type="CDD" id="cd03801">
    <property type="entry name" value="GT4_PimA-like"/>
    <property type="match status" value="1"/>
</dbReference>
<evidence type="ECO:0000313" key="3">
    <source>
        <dbReference type="Proteomes" id="UP001155110"/>
    </source>
</evidence>
<organism evidence="2 3">
    <name type="scientific">Salinibacter ruber</name>
    <dbReference type="NCBI Taxonomy" id="146919"/>
    <lineage>
        <taxon>Bacteria</taxon>
        <taxon>Pseudomonadati</taxon>
        <taxon>Rhodothermota</taxon>
        <taxon>Rhodothermia</taxon>
        <taxon>Rhodothermales</taxon>
        <taxon>Salinibacteraceae</taxon>
        <taxon>Salinibacter</taxon>
    </lineage>
</organism>
<dbReference type="AlphaFoldDB" id="A0AAW5PB60"/>
<gene>
    <name evidence="2" type="ORF">GGP99_003149</name>
</gene>
<comment type="caution">
    <text evidence="2">The sequence shown here is derived from an EMBL/GenBank/DDBJ whole genome shotgun (WGS) entry which is preliminary data.</text>
</comment>
<dbReference type="Proteomes" id="UP001155110">
    <property type="component" value="Unassembled WGS sequence"/>
</dbReference>
<evidence type="ECO:0000259" key="1">
    <source>
        <dbReference type="Pfam" id="PF00534"/>
    </source>
</evidence>
<reference evidence="2" key="1">
    <citation type="submission" date="2022-08" db="EMBL/GenBank/DDBJ databases">
        <title>Genomic Encyclopedia of Type Strains, Phase V (KMG-V): Genome sequencing to study the core and pangenomes of soil and plant-associated prokaryotes.</title>
        <authorList>
            <person name="Whitman W."/>
        </authorList>
    </citation>
    <scope>NUCLEOTIDE SEQUENCE</scope>
    <source>
        <strain evidence="2">SP3002</strain>
    </source>
</reference>
<proteinExistence type="predicted"/>
<dbReference type="InterPro" id="IPR001296">
    <property type="entry name" value="Glyco_trans_1"/>
</dbReference>
<name>A0AAW5PB60_9BACT</name>
<sequence length="375" mass="42257">MDIQFFTLAPSPHLVGVLDELHCRPSVNLRVVYERKWLNERSWGLHAGVAPHTYLESWDVTGYGQHVSPKLRSAVQGTTPDVAVVNTSYVSPNTYALIHLLHRRDIPFVFWAERVSRLSYSLVKWIRRPFLKWILGRAAGFVGSTEATVQFYRSAFSYEGPATWVPYHRDLTPFLELSSATNPDGRVCFLVLGSLTHGKGIDTVVRALANVERSSEVLIVGDGPKREALERMAEARCSHHRIRFLGRVSYDRVPVLMQEAEVLLFPSRHDGFGMVTMEALAAGRPVVASRAVMSARQYIRPGKNGWLLPAEDAPAWSEQIEAILDAREQLPRWGQAARDMIRSRYCVKEDVSRLLRFLDNLPSVQSSVPSADLPE</sequence>
<dbReference type="SUPFAM" id="SSF53756">
    <property type="entry name" value="UDP-Glycosyltransferase/glycogen phosphorylase"/>
    <property type="match status" value="1"/>
</dbReference>
<dbReference type="EMBL" id="JANTZM010000019">
    <property type="protein sequence ID" value="MCS4159163.1"/>
    <property type="molecule type" value="Genomic_DNA"/>
</dbReference>
<accession>A0AAW5PB60</accession>